<keyword evidence="3" id="KW-0804">Transcription</keyword>
<dbReference type="Gene3D" id="3.40.50.2300">
    <property type="match status" value="2"/>
</dbReference>
<keyword evidence="6" id="KW-1185">Reference proteome</keyword>
<name>N2BEU6_9FIRM</name>
<reference evidence="5 6" key="1">
    <citation type="journal article" date="2014" name="Genome Announc.">
        <title>Draft genome sequences of the altered schaedler flora, a defined bacterial community from gnotobiotic mice.</title>
        <authorList>
            <person name="Wannemuehler M.J."/>
            <person name="Overstreet A.M."/>
            <person name="Ward D.V."/>
            <person name="Phillips G.J."/>
        </authorList>
    </citation>
    <scope>NUCLEOTIDE SEQUENCE [LARGE SCALE GENOMIC DNA]</scope>
    <source>
        <strain evidence="5 6">ASF492</strain>
    </source>
</reference>
<evidence type="ECO:0000256" key="2">
    <source>
        <dbReference type="ARBA" id="ARBA00023125"/>
    </source>
</evidence>
<dbReference type="GO" id="GO:0003700">
    <property type="term" value="F:DNA-binding transcription factor activity"/>
    <property type="evidence" value="ECO:0007669"/>
    <property type="project" value="TreeGrafter"/>
</dbReference>
<dbReference type="InterPro" id="IPR000843">
    <property type="entry name" value="HTH_LacI"/>
</dbReference>
<organism evidence="5 6">
    <name type="scientific">Eubacterium plexicaudatum ASF492</name>
    <dbReference type="NCBI Taxonomy" id="1235802"/>
    <lineage>
        <taxon>Bacteria</taxon>
        <taxon>Bacillati</taxon>
        <taxon>Bacillota</taxon>
        <taxon>Clostridia</taxon>
        <taxon>Eubacteriales</taxon>
        <taxon>Eubacteriaceae</taxon>
        <taxon>Eubacterium</taxon>
    </lineage>
</organism>
<evidence type="ECO:0000259" key="4">
    <source>
        <dbReference type="PROSITE" id="PS50932"/>
    </source>
</evidence>
<sequence length="344" mass="38281">MAVTIKEVAALAGVSPSTVSRTCKDHSSISRETKEKVRRAMAELGYEPNIQSSGFGQPPQLIGVILPPSSKDVYENAFYLEAIRGISQYCNGREYISAVVTGKDDNEILQAVRMLAKDDRMGGFIVLYSKQDDTIVDYLYNEGLLYVLIGKAKQYVNQTVYIDNDNVLAGQEATEYLYQLGHRRIAYVGSAYVMYFSAERKEGYQQALLRHGIKPNPDYCIEAEQLVFDENGLFEKLLKRPDRPTAIVASDDILAVALERTCIGMGLSVPKDLSIISFNNSLLARITSPQLTSIDVNSYQLGMEAASQLINHIENPNLLATKIIVPHYMVVRGSCKEIREESVC</sequence>
<dbReference type="InterPro" id="IPR010982">
    <property type="entry name" value="Lambda_DNA-bd_dom_sf"/>
</dbReference>
<dbReference type="AlphaFoldDB" id="N2BEU6"/>
<gene>
    <name evidence="5" type="ORF">C823_00521</name>
</gene>
<comment type="caution">
    <text evidence="5">The sequence shown here is derived from an EMBL/GenBank/DDBJ whole genome shotgun (WGS) entry which is preliminary data.</text>
</comment>
<dbReference type="Proteomes" id="UP000012589">
    <property type="component" value="Unassembled WGS sequence"/>
</dbReference>
<dbReference type="PATRIC" id="fig|1235802.3.peg.547"/>
<dbReference type="CDD" id="cd06294">
    <property type="entry name" value="PBP1_MalR-like"/>
    <property type="match status" value="1"/>
</dbReference>
<dbReference type="Pfam" id="PF13377">
    <property type="entry name" value="Peripla_BP_3"/>
    <property type="match status" value="1"/>
</dbReference>
<dbReference type="Gene3D" id="1.10.260.40">
    <property type="entry name" value="lambda repressor-like DNA-binding domains"/>
    <property type="match status" value="1"/>
</dbReference>
<keyword evidence="2" id="KW-0238">DNA-binding</keyword>
<proteinExistence type="predicted"/>
<dbReference type="PANTHER" id="PTHR30146">
    <property type="entry name" value="LACI-RELATED TRANSCRIPTIONAL REPRESSOR"/>
    <property type="match status" value="1"/>
</dbReference>
<keyword evidence="1" id="KW-0805">Transcription regulation</keyword>
<dbReference type="CDD" id="cd01392">
    <property type="entry name" value="HTH_LacI"/>
    <property type="match status" value="1"/>
</dbReference>
<dbReference type="eggNOG" id="COG1609">
    <property type="taxonomic scope" value="Bacteria"/>
</dbReference>
<feature type="domain" description="HTH lacI-type" evidence="4">
    <location>
        <begin position="3"/>
        <end position="57"/>
    </location>
</feature>
<dbReference type="InterPro" id="IPR046335">
    <property type="entry name" value="LacI/GalR-like_sensor"/>
</dbReference>
<dbReference type="SUPFAM" id="SSF53822">
    <property type="entry name" value="Periplasmic binding protein-like I"/>
    <property type="match status" value="1"/>
</dbReference>
<dbReference type="SUPFAM" id="SSF47413">
    <property type="entry name" value="lambda repressor-like DNA-binding domains"/>
    <property type="match status" value="1"/>
</dbReference>
<dbReference type="HOGENOM" id="CLU_037628_6_2_9"/>
<dbReference type="OrthoDB" id="1776574at2"/>
<dbReference type="GO" id="GO:0000976">
    <property type="term" value="F:transcription cis-regulatory region binding"/>
    <property type="evidence" value="ECO:0007669"/>
    <property type="project" value="TreeGrafter"/>
</dbReference>
<dbReference type="SMART" id="SM00354">
    <property type="entry name" value="HTH_LACI"/>
    <property type="match status" value="1"/>
</dbReference>
<dbReference type="PROSITE" id="PS50932">
    <property type="entry name" value="HTH_LACI_2"/>
    <property type="match status" value="1"/>
</dbReference>
<dbReference type="EMBL" id="AQFT01000015">
    <property type="protein sequence ID" value="EMZ37033.1"/>
    <property type="molecule type" value="Genomic_DNA"/>
</dbReference>
<accession>N2BEU6</accession>
<protein>
    <recommendedName>
        <fullName evidence="4">HTH lacI-type domain-containing protein</fullName>
    </recommendedName>
</protein>
<evidence type="ECO:0000256" key="3">
    <source>
        <dbReference type="ARBA" id="ARBA00023163"/>
    </source>
</evidence>
<dbReference type="STRING" id="1235802.C823_00521"/>
<dbReference type="InterPro" id="IPR028082">
    <property type="entry name" value="Peripla_BP_I"/>
</dbReference>
<evidence type="ECO:0000313" key="5">
    <source>
        <dbReference type="EMBL" id="EMZ37033.1"/>
    </source>
</evidence>
<dbReference type="PANTHER" id="PTHR30146:SF109">
    <property type="entry name" value="HTH-TYPE TRANSCRIPTIONAL REGULATOR GALS"/>
    <property type="match status" value="1"/>
</dbReference>
<evidence type="ECO:0000313" key="6">
    <source>
        <dbReference type="Proteomes" id="UP000012589"/>
    </source>
</evidence>
<dbReference type="Pfam" id="PF00356">
    <property type="entry name" value="LacI"/>
    <property type="match status" value="1"/>
</dbReference>
<evidence type="ECO:0000256" key="1">
    <source>
        <dbReference type="ARBA" id="ARBA00023015"/>
    </source>
</evidence>